<feature type="region of interest" description="Disordered" evidence="1">
    <location>
        <begin position="218"/>
        <end position="242"/>
    </location>
</feature>
<evidence type="ECO:0000256" key="1">
    <source>
        <dbReference type="SAM" id="MobiDB-lite"/>
    </source>
</evidence>
<keyword evidence="3" id="KW-1185">Reference proteome</keyword>
<dbReference type="Proteomes" id="UP001500064">
    <property type="component" value="Unassembled WGS sequence"/>
</dbReference>
<gene>
    <name evidence="2" type="ORF">GCM10009733_020180</name>
</gene>
<name>A0ABN2EZN0_9ACTN</name>
<accession>A0ABN2EZN0</accession>
<proteinExistence type="predicted"/>
<comment type="caution">
    <text evidence="2">The sequence shown here is derived from an EMBL/GenBank/DDBJ whole genome shotgun (WGS) entry which is preliminary data.</text>
</comment>
<evidence type="ECO:0000313" key="3">
    <source>
        <dbReference type="Proteomes" id="UP001500064"/>
    </source>
</evidence>
<sequence length="277" mass="31073">MSAENSDDYTSVKIIPAHLMAEWTAHTKLTHRHLPGLAAFINKIHGRFDLAELFVQELPERRVLTAGDPHPGTCPDQSGYRVRSATVEQFCDEFDVDEDLAEKYRPYIRAGRGAERSFGRADVADLPVPAAAFVRELDALFGRPPLDPSDYTPTQSFITTLIELAENTPPATDEPRTVLTLADPETGDEALVKLAQTHVEALNTAAYQLLQAAYETRPKTTGGQRTKTTDDDYQQAAQQDHESAVEELELQHAYERYDGPLGWHEWSSQQRARRWAE</sequence>
<organism evidence="2 3">
    <name type="scientific">Nonomuraea maheshkhaliensis</name>
    <dbReference type="NCBI Taxonomy" id="419590"/>
    <lineage>
        <taxon>Bacteria</taxon>
        <taxon>Bacillati</taxon>
        <taxon>Actinomycetota</taxon>
        <taxon>Actinomycetes</taxon>
        <taxon>Streptosporangiales</taxon>
        <taxon>Streptosporangiaceae</taxon>
        <taxon>Nonomuraea</taxon>
    </lineage>
</organism>
<reference evidence="2 3" key="1">
    <citation type="journal article" date="2019" name="Int. J. Syst. Evol. Microbiol.">
        <title>The Global Catalogue of Microorganisms (GCM) 10K type strain sequencing project: providing services to taxonomists for standard genome sequencing and annotation.</title>
        <authorList>
            <consortium name="The Broad Institute Genomics Platform"/>
            <consortium name="The Broad Institute Genome Sequencing Center for Infectious Disease"/>
            <person name="Wu L."/>
            <person name="Ma J."/>
        </authorList>
    </citation>
    <scope>NUCLEOTIDE SEQUENCE [LARGE SCALE GENOMIC DNA]</scope>
    <source>
        <strain evidence="2 3">JCM 13929</strain>
    </source>
</reference>
<evidence type="ECO:0000313" key="2">
    <source>
        <dbReference type="EMBL" id="GAA1623516.1"/>
    </source>
</evidence>
<protein>
    <submittedName>
        <fullName evidence="2">Uncharacterized protein</fullName>
    </submittedName>
</protein>
<dbReference type="EMBL" id="BAAAMU010000011">
    <property type="protein sequence ID" value="GAA1623516.1"/>
    <property type="molecule type" value="Genomic_DNA"/>
</dbReference>